<dbReference type="SUPFAM" id="SSF54534">
    <property type="entry name" value="FKBP-like"/>
    <property type="match status" value="1"/>
</dbReference>
<keyword evidence="2" id="KW-0418">Kinase</keyword>
<dbReference type="GO" id="GO:0006354">
    <property type="term" value="P:DNA-templated transcription elongation"/>
    <property type="evidence" value="ECO:0007669"/>
    <property type="project" value="TreeGrafter"/>
</dbReference>
<evidence type="ECO:0000313" key="3">
    <source>
        <dbReference type="Proteomes" id="UP000295341"/>
    </source>
</evidence>
<sequence>MEQSSACCDPPLLIGDGSEVVLRDIARAAMSRLPDVAERLLGEVERAEIVAESDVPADVVRIGSFVTYQVQFTGAINTIRLVPPNEADERKLRVSVLSKIGTALIGLRQGQQIKWELGDRQHVVDVLRVCAAL</sequence>
<dbReference type="Pfam" id="PF01272">
    <property type="entry name" value="GreA_GreB"/>
    <property type="match status" value="1"/>
</dbReference>
<dbReference type="GO" id="GO:0032784">
    <property type="term" value="P:regulation of DNA-templated transcription elongation"/>
    <property type="evidence" value="ECO:0007669"/>
    <property type="project" value="InterPro"/>
</dbReference>
<name>A0A4S3K4Q7_9GAMM</name>
<evidence type="ECO:0000313" key="2">
    <source>
        <dbReference type="EMBL" id="TDU31729.1"/>
    </source>
</evidence>
<dbReference type="EMBL" id="SOBT01000008">
    <property type="protein sequence ID" value="TDU31729.1"/>
    <property type="molecule type" value="Genomic_DNA"/>
</dbReference>
<dbReference type="InterPro" id="IPR036953">
    <property type="entry name" value="GreA/GreB_C_sf"/>
</dbReference>
<feature type="domain" description="Transcription elongation factor GreA/GreB C-terminal" evidence="1">
    <location>
        <begin position="56"/>
        <end position="129"/>
    </location>
</feature>
<dbReference type="Proteomes" id="UP000295341">
    <property type="component" value="Unassembled WGS sequence"/>
</dbReference>
<evidence type="ECO:0000259" key="1">
    <source>
        <dbReference type="Pfam" id="PF01272"/>
    </source>
</evidence>
<protein>
    <submittedName>
        <fullName evidence="2">Regulator of nucleoside diphosphate kinase</fullName>
    </submittedName>
</protein>
<dbReference type="GO" id="GO:0016301">
    <property type="term" value="F:kinase activity"/>
    <property type="evidence" value="ECO:0007669"/>
    <property type="project" value="UniProtKB-KW"/>
</dbReference>
<accession>A0A4S3K4Q7</accession>
<gene>
    <name evidence="2" type="ORF">DFR24_1108</name>
</gene>
<proteinExistence type="predicted"/>
<dbReference type="PANTHER" id="PTHR30437:SF5">
    <property type="entry name" value="REGULATOR OF NUCLEOSIDE DIPHOSPHATE KINASE"/>
    <property type="match status" value="1"/>
</dbReference>
<dbReference type="Gene3D" id="3.10.50.30">
    <property type="entry name" value="Transcription elongation factor, GreA/GreB, C-terminal domain"/>
    <property type="match status" value="1"/>
</dbReference>
<organism evidence="2 3">
    <name type="scientific">Panacagrimonas perspica</name>
    <dbReference type="NCBI Taxonomy" id="381431"/>
    <lineage>
        <taxon>Bacteria</taxon>
        <taxon>Pseudomonadati</taxon>
        <taxon>Pseudomonadota</taxon>
        <taxon>Gammaproteobacteria</taxon>
        <taxon>Nevskiales</taxon>
        <taxon>Nevskiaceae</taxon>
        <taxon>Panacagrimonas</taxon>
    </lineage>
</organism>
<dbReference type="GO" id="GO:0003677">
    <property type="term" value="F:DNA binding"/>
    <property type="evidence" value="ECO:0007669"/>
    <property type="project" value="InterPro"/>
</dbReference>
<comment type="caution">
    <text evidence="2">The sequence shown here is derived from an EMBL/GenBank/DDBJ whole genome shotgun (WGS) entry which is preliminary data.</text>
</comment>
<dbReference type="AlphaFoldDB" id="A0A4S3K4Q7"/>
<dbReference type="InterPro" id="IPR023459">
    <property type="entry name" value="Tscrpt_elong_fac_GreA/B_fam"/>
</dbReference>
<dbReference type="PANTHER" id="PTHR30437">
    <property type="entry name" value="TRANSCRIPTION ELONGATION FACTOR GREA"/>
    <property type="match status" value="1"/>
</dbReference>
<dbReference type="InterPro" id="IPR001437">
    <property type="entry name" value="Tscrpt_elong_fac_GreA/B_C"/>
</dbReference>
<keyword evidence="2" id="KW-0808">Transferase</keyword>
<keyword evidence="3" id="KW-1185">Reference proteome</keyword>
<dbReference type="GO" id="GO:0070063">
    <property type="term" value="F:RNA polymerase binding"/>
    <property type="evidence" value="ECO:0007669"/>
    <property type="project" value="InterPro"/>
</dbReference>
<reference evidence="2 3" key="1">
    <citation type="submission" date="2019-03" db="EMBL/GenBank/DDBJ databases">
        <title>Genomic Encyclopedia of Type Strains, Phase IV (KMG-IV): sequencing the most valuable type-strain genomes for metagenomic binning, comparative biology and taxonomic classification.</title>
        <authorList>
            <person name="Goeker M."/>
        </authorList>
    </citation>
    <scope>NUCLEOTIDE SEQUENCE [LARGE SCALE GENOMIC DNA]</scope>
    <source>
        <strain evidence="2 3">DSM 26377</strain>
    </source>
</reference>